<evidence type="ECO:0000256" key="2">
    <source>
        <dbReference type="ARBA" id="ARBA00022833"/>
    </source>
</evidence>
<accession>A0A6C2UCG7</accession>
<keyword evidence="2" id="KW-0862">Zinc</keyword>
<dbReference type="InterPro" id="IPR016153">
    <property type="entry name" value="Heat_shock_Hsp33_N"/>
</dbReference>
<name>A0A6C2UCG7_PONDE</name>
<dbReference type="SUPFAM" id="SSF118352">
    <property type="entry name" value="HSP33 redox switch-like"/>
    <property type="match status" value="1"/>
</dbReference>
<dbReference type="Gene3D" id="3.90.1280.10">
    <property type="entry name" value="HSP33 redox switch-like"/>
    <property type="match status" value="1"/>
</dbReference>
<gene>
    <name evidence="6" type="primary">hslO</name>
    <name evidence="6" type="ORF">PDESU_06432</name>
</gene>
<proteinExistence type="predicted"/>
<dbReference type="InterPro" id="IPR000397">
    <property type="entry name" value="Heat_shock_Hsp33"/>
</dbReference>
<keyword evidence="5" id="KW-0676">Redox-active center</keyword>
<evidence type="ECO:0000256" key="1">
    <source>
        <dbReference type="ARBA" id="ARBA00022490"/>
    </source>
</evidence>
<sequence>MNDLLYKGHFKGLDIAFTYAVTTQAVNESIVRHNCDPAAAHILGRATTGALLAAAILPEGQRLNACWKYQGALKTIVADAGRDGSVRSLISPTQLGDLSDAHDGLYGEMGDLQVVVSTDGKIANSGTTPVSLHDAVGDLAYHYCISDQVETGMSVMIGFQPDPAAPVKLCQGWMIQALPGTDLERFDRIRHHMDDRGFRELLGHDSASEHYFEQIAQALIGDEKGYEGIQVESCPAPKFACTCSKQKMTAVLRSIPIPDRMTIVKRKEPVGISCQFCNERYEMSIEECIVAWNQKPE</sequence>
<keyword evidence="1" id="KW-0963">Cytoplasm</keyword>
<dbReference type="AlphaFoldDB" id="A0A6C2UCG7"/>
<evidence type="ECO:0000256" key="5">
    <source>
        <dbReference type="ARBA" id="ARBA00023284"/>
    </source>
</evidence>
<organism evidence="6 7">
    <name type="scientific">Pontiella desulfatans</name>
    <dbReference type="NCBI Taxonomy" id="2750659"/>
    <lineage>
        <taxon>Bacteria</taxon>
        <taxon>Pseudomonadati</taxon>
        <taxon>Kiritimatiellota</taxon>
        <taxon>Kiritimatiellia</taxon>
        <taxon>Kiritimatiellales</taxon>
        <taxon>Pontiellaceae</taxon>
        <taxon>Pontiella</taxon>
    </lineage>
</organism>
<dbReference type="InterPro" id="IPR016154">
    <property type="entry name" value="Heat_shock_Hsp33_C"/>
</dbReference>
<evidence type="ECO:0000313" key="7">
    <source>
        <dbReference type="Proteomes" id="UP000366872"/>
    </source>
</evidence>
<dbReference type="Pfam" id="PF01430">
    <property type="entry name" value="HSP33"/>
    <property type="match status" value="1"/>
</dbReference>
<dbReference type="SUPFAM" id="SSF64397">
    <property type="entry name" value="Hsp33 domain"/>
    <property type="match status" value="1"/>
</dbReference>
<dbReference type="EMBL" id="CAAHFG010000005">
    <property type="protein sequence ID" value="VGO17830.1"/>
    <property type="molecule type" value="Genomic_DNA"/>
</dbReference>
<keyword evidence="4" id="KW-0143">Chaperone</keyword>
<dbReference type="RefSeq" id="WP_168442734.1">
    <property type="nucleotide sequence ID" value="NZ_CAAHFG010000005.1"/>
</dbReference>
<dbReference type="PANTHER" id="PTHR30111">
    <property type="entry name" value="33 KDA CHAPERONIN"/>
    <property type="match status" value="1"/>
</dbReference>
<reference evidence="6 7" key="1">
    <citation type="submission" date="2019-04" db="EMBL/GenBank/DDBJ databases">
        <authorList>
            <person name="Van Vliet M D."/>
        </authorList>
    </citation>
    <scope>NUCLEOTIDE SEQUENCE [LARGE SCALE GENOMIC DNA]</scope>
    <source>
        <strain evidence="6 7">F1</strain>
    </source>
</reference>
<protein>
    <submittedName>
        <fullName evidence="6">33 kDa chaperonin</fullName>
    </submittedName>
</protein>
<dbReference type="GO" id="GO:0051082">
    <property type="term" value="F:unfolded protein binding"/>
    <property type="evidence" value="ECO:0007669"/>
    <property type="project" value="InterPro"/>
</dbReference>
<evidence type="ECO:0000256" key="3">
    <source>
        <dbReference type="ARBA" id="ARBA00023157"/>
    </source>
</evidence>
<dbReference type="GO" id="GO:0005737">
    <property type="term" value="C:cytoplasm"/>
    <property type="evidence" value="ECO:0007669"/>
    <property type="project" value="InterPro"/>
</dbReference>
<dbReference type="Proteomes" id="UP000366872">
    <property type="component" value="Unassembled WGS sequence"/>
</dbReference>
<evidence type="ECO:0000313" key="6">
    <source>
        <dbReference type="EMBL" id="VGO17830.1"/>
    </source>
</evidence>
<keyword evidence="3" id="KW-1015">Disulfide bond</keyword>
<evidence type="ECO:0000256" key="4">
    <source>
        <dbReference type="ARBA" id="ARBA00023186"/>
    </source>
</evidence>
<keyword evidence="7" id="KW-1185">Reference proteome</keyword>
<dbReference type="Gene3D" id="3.55.30.10">
    <property type="entry name" value="Hsp33 domain"/>
    <property type="match status" value="1"/>
</dbReference>
<dbReference type="PANTHER" id="PTHR30111:SF1">
    <property type="entry name" value="33 KDA CHAPERONIN"/>
    <property type="match status" value="1"/>
</dbReference>
<dbReference type="GO" id="GO:0042026">
    <property type="term" value="P:protein refolding"/>
    <property type="evidence" value="ECO:0007669"/>
    <property type="project" value="TreeGrafter"/>
</dbReference>
<dbReference type="GO" id="GO:0044183">
    <property type="term" value="F:protein folding chaperone"/>
    <property type="evidence" value="ECO:0007669"/>
    <property type="project" value="TreeGrafter"/>
</dbReference>